<dbReference type="STRING" id="1612308.SAMN05444581_12725"/>
<reference evidence="1 2" key="1">
    <citation type="submission" date="2016-10" db="EMBL/GenBank/DDBJ databases">
        <authorList>
            <person name="de Groot N.N."/>
        </authorList>
    </citation>
    <scope>NUCLEOTIDE SEQUENCE [LARGE SCALE GENOMIC DNA]</scope>
    <source>
        <strain evidence="1 2">NE2</strain>
    </source>
</reference>
<evidence type="ECO:0000313" key="1">
    <source>
        <dbReference type="EMBL" id="SFK83563.1"/>
    </source>
</evidence>
<organism evidence="1 2">
    <name type="scientific">Methylocapsa palsarum</name>
    <dbReference type="NCBI Taxonomy" id="1612308"/>
    <lineage>
        <taxon>Bacteria</taxon>
        <taxon>Pseudomonadati</taxon>
        <taxon>Pseudomonadota</taxon>
        <taxon>Alphaproteobacteria</taxon>
        <taxon>Hyphomicrobiales</taxon>
        <taxon>Beijerinckiaceae</taxon>
        <taxon>Methylocapsa</taxon>
    </lineage>
</organism>
<accession>A0A1I4CS03</accession>
<proteinExistence type="predicted"/>
<evidence type="ECO:0000313" key="2">
    <source>
        <dbReference type="Proteomes" id="UP000198755"/>
    </source>
</evidence>
<sequence>MGSEWVKCTLPDGKTITFVNLAAAISITRRSQNTRIGFVGAALDAYVDVIETPEELFKRLDEAKRAERT</sequence>
<dbReference type="AlphaFoldDB" id="A0A1I4CS03"/>
<dbReference type="Proteomes" id="UP000198755">
    <property type="component" value="Unassembled WGS sequence"/>
</dbReference>
<name>A0A1I4CS03_9HYPH</name>
<gene>
    <name evidence="1" type="ORF">SAMN05444581_12725</name>
</gene>
<protein>
    <submittedName>
        <fullName evidence="1">Uncharacterized protein</fullName>
    </submittedName>
</protein>
<keyword evidence="2" id="KW-1185">Reference proteome</keyword>
<dbReference type="EMBL" id="FOSN01000027">
    <property type="protein sequence ID" value="SFK83563.1"/>
    <property type="molecule type" value="Genomic_DNA"/>
</dbReference>